<dbReference type="GO" id="GO:0006888">
    <property type="term" value="P:endoplasmic reticulum to Golgi vesicle-mediated transport"/>
    <property type="evidence" value="ECO:0007669"/>
    <property type="project" value="TreeGrafter"/>
</dbReference>
<dbReference type="EMBL" id="CP144541">
    <property type="protein sequence ID" value="WVW79211.1"/>
    <property type="molecule type" value="Genomic_DNA"/>
</dbReference>
<dbReference type="PANTHER" id="PTHR20913">
    <property type="entry name" value="TBC1 DOMAIN FAMILY MEMBER 20/GTPASE"/>
    <property type="match status" value="1"/>
</dbReference>
<dbReference type="GO" id="GO:0005789">
    <property type="term" value="C:endoplasmic reticulum membrane"/>
    <property type="evidence" value="ECO:0007669"/>
    <property type="project" value="TreeGrafter"/>
</dbReference>
<feature type="transmembrane region" description="Helical" evidence="3">
    <location>
        <begin position="543"/>
        <end position="563"/>
    </location>
</feature>
<dbReference type="GO" id="GO:0005096">
    <property type="term" value="F:GTPase activator activity"/>
    <property type="evidence" value="ECO:0007669"/>
    <property type="project" value="UniProtKB-KW"/>
</dbReference>
<dbReference type="Gene3D" id="1.10.8.1310">
    <property type="match status" value="1"/>
</dbReference>
<feature type="compositionally biased region" description="Basic and acidic residues" evidence="2">
    <location>
        <begin position="220"/>
        <end position="262"/>
    </location>
</feature>
<evidence type="ECO:0000256" key="1">
    <source>
        <dbReference type="ARBA" id="ARBA00022468"/>
    </source>
</evidence>
<dbReference type="InterPro" id="IPR035969">
    <property type="entry name" value="Rab-GAP_TBC_sf"/>
</dbReference>
<keyword evidence="1" id="KW-0343">GTPase activation</keyword>
<evidence type="ECO:0000256" key="2">
    <source>
        <dbReference type="SAM" id="MobiDB-lite"/>
    </source>
</evidence>
<keyword evidence="6" id="KW-1185">Reference proteome</keyword>
<accession>A0AAJ8M5J3</accession>
<dbReference type="SUPFAM" id="SSF47923">
    <property type="entry name" value="Ypt/Rab-GAP domain of gyp1p"/>
    <property type="match status" value="2"/>
</dbReference>
<feature type="compositionally biased region" description="Basic and acidic residues" evidence="2">
    <location>
        <begin position="90"/>
        <end position="102"/>
    </location>
</feature>
<evidence type="ECO:0000259" key="4">
    <source>
        <dbReference type="PROSITE" id="PS50086"/>
    </source>
</evidence>
<organism evidence="5 6">
    <name type="scientific">Kwoniella bestiolae CBS 10118</name>
    <dbReference type="NCBI Taxonomy" id="1296100"/>
    <lineage>
        <taxon>Eukaryota</taxon>
        <taxon>Fungi</taxon>
        <taxon>Dikarya</taxon>
        <taxon>Basidiomycota</taxon>
        <taxon>Agaricomycotina</taxon>
        <taxon>Tremellomycetes</taxon>
        <taxon>Tremellales</taxon>
        <taxon>Cryptococcaceae</taxon>
        <taxon>Kwoniella</taxon>
    </lineage>
</organism>
<keyword evidence="3" id="KW-1133">Transmembrane helix</keyword>
<sequence>MSVIHTRQDDPSDGKQQMQWIPIRESWTKRAIDEGDFKALRKISALPGGFGGEEIRKKAWSKLLRTHLLAGEAAGPVITKQNPDEQALPEEDKASSPHPQKENEEDELPEAGPSEPKPYPNERQVKLDTDRSFVTYPKGIPSRSKIELQADLNHLIVGVLRKYPALNYFQGYHDILSVLYLTFIPPRPTPPRSRSSSRNRIRKERSHQQTPEALTTPVENDTKSHEVKIEEADKKLASNREANDADEKTSLRTAGDDGKEKSPPPAYEAISRDTSDWRELRKCAEMVSLNRVRDAMGSGMEGMMGLLRILKRILKAADPELSQFSAKISPVPTLPFFALSWVLTLFSHDCDSLQPIQRMFDFLLARNPISAVYLAASILILKKPQIFEIAHQLGAEYEDDPTLLHPLFVRLPPLYADTPSEPDPPPVSPTPTPTFDELQDDSLNPYKPIKLSVLFQLTDTLMDKYPWDGHAIRGKEIMGEGSVVNTYSKEENEEEWNAEEMLKMIDVQVVMRGAGDISEDEEEIQPVKEKRRRVTIRNPRNNVNTILALGIVVLGVGIAVYGFKAGGSQASWGRWWGMVIRGWIGREGRGLEGTIWRGIGWVRKALRDVL</sequence>
<name>A0AAJ8M5J3_9TREE</name>
<evidence type="ECO:0000313" key="5">
    <source>
        <dbReference type="EMBL" id="WVW79211.1"/>
    </source>
</evidence>
<dbReference type="RefSeq" id="XP_065725312.1">
    <property type="nucleotide sequence ID" value="XM_065869240.1"/>
</dbReference>
<dbReference type="KEGG" id="kbi:30208950"/>
<feature type="region of interest" description="Disordered" evidence="2">
    <location>
        <begin position="74"/>
        <end position="138"/>
    </location>
</feature>
<proteinExistence type="predicted"/>
<feature type="domain" description="Rab-GAP TBC" evidence="4">
    <location>
        <begin position="50"/>
        <end position="367"/>
    </location>
</feature>
<dbReference type="InterPro" id="IPR000195">
    <property type="entry name" value="Rab-GAP-TBC_dom"/>
</dbReference>
<feature type="region of interest" description="Disordered" evidence="2">
    <location>
        <begin position="1"/>
        <end position="22"/>
    </location>
</feature>
<reference evidence="5" key="1">
    <citation type="submission" date="2013-07" db="EMBL/GenBank/DDBJ databases">
        <authorList>
            <consortium name="The Broad Institute Genome Sequencing Platform"/>
            <person name="Cuomo C."/>
            <person name="Litvintseva A."/>
            <person name="Chen Y."/>
            <person name="Heitman J."/>
            <person name="Sun S."/>
            <person name="Springer D."/>
            <person name="Dromer F."/>
            <person name="Young S.K."/>
            <person name="Zeng Q."/>
            <person name="Gargeya S."/>
            <person name="Fitzgerald M."/>
            <person name="Abouelleil A."/>
            <person name="Alvarado L."/>
            <person name="Berlin A.M."/>
            <person name="Chapman S.B."/>
            <person name="Dewar J."/>
            <person name="Goldberg J."/>
            <person name="Griggs A."/>
            <person name="Gujja S."/>
            <person name="Hansen M."/>
            <person name="Howarth C."/>
            <person name="Imamovic A."/>
            <person name="Larimer J."/>
            <person name="McCowan C."/>
            <person name="Murphy C."/>
            <person name="Pearson M."/>
            <person name="Priest M."/>
            <person name="Roberts A."/>
            <person name="Saif S."/>
            <person name="Shea T."/>
            <person name="Sykes S."/>
            <person name="Wortman J."/>
            <person name="Nusbaum C."/>
            <person name="Birren B."/>
        </authorList>
    </citation>
    <scope>NUCLEOTIDE SEQUENCE</scope>
    <source>
        <strain evidence="5">CBS 10118</strain>
    </source>
</reference>
<dbReference type="Gene3D" id="1.10.472.80">
    <property type="entry name" value="Ypt/Rab-GAP domain of gyp1p, domain 3"/>
    <property type="match status" value="1"/>
</dbReference>
<dbReference type="PANTHER" id="PTHR20913:SF7">
    <property type="entry name" value="RE60063P"/>
    <property type="match status" value="1"/>
</dbReference>
<keyword evidence="3" id="KW-0812">Transmembrane</keyword>
<evidence type="ECO:0000313" key="6">
    <source>
        <dbReference type="Proteomes" id="UP000092730"/>
    </source>
</evidence>
<protein>
    <recommendedName>
        <fullName evidence="4">Rab-GAP TBC domain-containing protein</fullName>
    </recommendedName>
</protein>
<feature type="region of interest" description="Disordered" evidence="2">
    <location>
        <begin position="184"/>
        <end position="271"/>
    </location>
</feature>
<dbReference type="PROSITE" id="PS50086">
    <property type="entry name" value="TBC_RABGAP"/>
    <property type="match status" value="1"/>
</dbReference>
<gene>
    <name evidence="5" type="ORF">I302_101177</name>
</gene>
<dbReference type="AlphaFoldDB" id="A0AAJ8M5J3"/>
<evidence type="ECO:0000256" key="3">
    <source>
        <dbReference type="SAM" id="Phobius"/>
    </source>
</evidence>
<dbReference type="GeneID" id="30208950"/>
<keyword evidence="3" id="KW-0472">Membrane</keyword>
<feature type="compositionally biased region" description="Polar residues" evidence="2">
    <location>
        <begin position="208"/>
        <end position="219"/>
    </location>
</feature>
<reference evidence="5" key="2">
    <citation type="submission" date="2024-02" db="EMBL/GenBank/DDBJ databases">
        <title>Comparative genomics of Cryptococcus and Kwoniella reveals pathogenesis evolution and contrasting modes of karyotype evolution via chromosome fusion or intercentromeric recombination.</title>
        <authorList>
            <person name="Coelho M.A."/>
            <person name="David-Palma M."/>
            <person name="Shea T."/>
            <person name="Bowers K."/>
            <person name="McGinley-Smith S."/>
            <person name="Mohammad A.W."/>
            <person name="Gnirke A."/>
            <person name="Yurkov A.M."/>
            <person name="Nowrousian M."/>
            <person name="Sun S."/>
            <person name="Cuomo C.A."/>
            <person name="Heitman J."/>
        </authorList>
    </citation>
    <scope>NUCLEOTIDE SEQUENCE</scope>
    <source>
        <strain evidence="5">CBS 10118</strain>
    </source>
</reference>
<feature type="compositionally biased region" description="Basic and acidic residues" evidence="2">
    <location>
        <begin position="1"/>
        <end position="13"/>
    </location>
</feature>
<dbReference type="Pfam" id="PF00566">
    <property type="entry name" value="RabGAP-TBC"/>
    <property type="match status" value="2"/>
</dbReference>
<dbReference type="InterPro" id="IPR045913">
    <property type="entry name" value="TBC20/Gyp8-like"/>
</dbReference>
<feature type="compositionally biased region" description="Basic residues" evidence="2">
    <location>
        <begin position="195"/>
        <end position="205"/>
    </location>
</feature>
<dbReference type="Proteomes" id="UP000092730">
    <property type="component" value="Chromosome 1"/>
</dbReference>
<dbReference type="SMART" id="SM00164">
    <property type="entry name" value="TBC"/>
    <property type="match status" value="1"/>
</dbReference>